<keyword evidence="4" id="KW-1185">Reference proteome</keyword>
<gene>
    <name evidence="3" type="ORF">WMO29_14320</name>
</gene>
<feature type="signal peptide" evidence="2">
    <location>
        <begin position="1"/>
        <end position="25"/>
    </location>
</feature>
<dbReference type="RefSeq" id="WP_349165246.1">
    <property type="nucleotide sequence ID" value="NZ_JBBMFE010000016.1"/>
</dbReference>
<accession>A0ABV1FKT0</accession>
<evidence type="ECO:0000313" key="4">
    <source>
        <dbReference type="Proteomes" id="UP001438008"/>
    </source>
</evidence>
<dbReference type="Gene3D" id="1.10.287.950">
    <property type="entry name" value="Methyl-accepting chemotaxis protein"/>
    <property type="match status" value="1"/>
</dbReference>
<keyword evidence="2" id="KW-0732">Signal</keyword>
<organism evidence="3 4">
    <name type="scientific">Laedolimicola intestinihominis</name>
    <dbReference type="NCBI Taxonomy" id="3133166"/>
    <lineage>
        <taxon>Bacteria</taxon>
        <taxon>Bacillati</taxon>
        <taxon>Bacillota</taxon>
        <taxon>Clostridia</taxon>
        <taxon>Lachnospirales</taxon>
        <taxon>Lachnospiraceae</taxon>
        <taxon>Laedolimicola</taxon>
    </lineage>
</organism>
<dbReference type="SUPFAM" id="SSF58100">
    <property type="entry name" value="Bacterial hemolysins"/>
    <property type="match status" value="1"/>
</dbReference>
<feature type="chain" id="PRO_5046277663" description="X-X-X-Leu-X-X-Gly heptad repeats" evidence="2">
    <location>
        <begin position="26"/>
        <end position="604"/>
    </location>
</feature>
<dbReference type="Proteomes" id="UP001438008">
    <property type="component" value="Unassembled WGS sequence"/>
</dbReference>
<sequence>MNGKKLLLQKLMLLLLLLVVVAAGAAVSFGMKNKSAKDDGNAASKGTTASSASGTASGEMTENQESALEKDKTETVYIKSDAEGNTKEITVETTLKHPSDGSDIRDQSNLKDIRNTRGDEEYTQGSDGSLIWENHGADISYKGTSDAEPPVRVKVTYYLNGEQISPKKLAGKSGRVTIRFDYENTATETVTVKKKAYEVQTPFLVMSALVLPSDTFSNIEVTNGKLMNMDDQSMVIGYAMPGLADSLQLSGYEVTEDIDIPEYVEVSADAKDFELEFTATVITPGLLEDLDTDDLKDADDFADGMDDLKDGVDDMDEGVGELYDGLKDFNEYLDEFTDGVTALRDAMNQVKDGAGKLNENSKALNDGAAALQSGLEQLNAALGAAGGTTGNSGENGASESEAAGNEAAAAGQAAFAKTVSALGAAAEADPESEEGKAQQEALAALGLTAEDAQNLAAYAKTLSEAGTSAGELRSQLAASAAALAEGSRQLTTGLTAYTAGVSALYEGTTKVVEGSTTLCTAGGELYRGFGEALDGVKELRDGVRDFKDDGIAELTKLGGSDFRNVMNRLRAVKGADDGYDNFAGLAEGKTGSVRFIVETEEIKK</sequence>
<dbReference type="EMBL" id="JBBMFE010000016">
    <property type="protein sequence ID" value="MEQ2473654.1"/>
    <property type="molecule type" value="Genomic_DNA"/>
</dbReference>
<evidence type="ECO:0000256" key="1">
    <source>
        <dbReference type="SAM" id="MobiDB-lite"/>
    </source>
</evidence>
<reference evidence="3 4" key="1">
    <citation type="submission" date="2024-03" db="EMBL/GenBank/DDBJ databases">
        <title>Human intestinal bacterial collection.</title>
        <authorList>
            <person name="Pauvert C."/>
            <person name="Hitch T.C.A."/>
            <person name="Clavel T."/>
        </authorList>
    </citation>
    <scope>NUCLEOTIDE SEQUENCE [LARGE SCALE GENOMIC DNA]</scope>
    <source>
        <strain evidence="3 4">CLA-AA-H132</strain>
    </source>
</reference>
<feature type="region of interest" description="Disordered" evidence="1">
    <location>
        <begin position="386"/>
        <end position="405"/>
    </location>
</feature>
<feature type="compositionally biased region" description="Basic and acidic residues" evidence="1">
    <location>
        <begin position="67"/>
        <end position="120"/>
    </location>
</feature>
<feature type="compositionally biased region" description="Low complexity" evidence="1">
    <location>
        <begin position="42"/>
        <end position="58"/>
    </location>
</feature>
<protein>
    <recommendedName>
        <fullName evidence="5">X-X-X-Leu-X-X-Gly heptad repeats</fullName>
    </recommendedName>
</protein>
<feature type="region of interest" description="Disordered" evidence="1">
    <location>
        <begin position="32"/>
        <end position="129"/>
    </location>
</feature>
<evidence type="ECO:0008006" key="5">
    <source>
        <dbReference type="Google" id="ProtNLM"/>
    </source>
</evidence>
<evidence type="ECO:0000256" key="2">
    <source>
        <dbReference type="SAM" id="SignalP"/>
    </source>
</evidence>
<proteinExistence type="predicted"/>
<comment type="caution">
    <text evidence="3">The sequence shown here is derived from an EMBL/GenBank/DDBJ whole genome shotgun (WGS) entry which is preliminary data.</text>
</comment>
<feature type="compositionally biased region" description="Low complexity" evidence="1">
    <location>
        <begin position="391"/>
        <end position="405"/>
    </location>
</feature>
<evidence type="ECO:0000313" key="3">
    <source>
        <dbReference type="EMBL" id="MEQ2473654.1"/>
    </source>
</evidence>
<name>A0ABV1FKT0_9FIRM</name>